<evidence type="ECO:0000256" key="1">
    <source>
        <dbReference type="ARBA" id="ARBA00004442"/>
    </source>
</evidence>
<accession>A0A037ZDV8</accession>
<dbReference type="PROSITE" id="PS51123">
    <property type="entry name" value="OMPA_2"/>
    <property type="match status" value="1"/>
</dbReference>
<dbReference type="PRINTS" id="PR01021">
    <property type="entry name" value="OMPADOMAIN"/>
</dbReference>
<dbReference type="InterPro" id="IPR006665">
    <property type="entry name" value="OmpA-like"/>
</dbReference>
<comment type="caution">
    <text evidence="7">The sequence shown here is derived from an EMBL/GenBank/DDBJ whole genome shotgun (WGS) entry which is preliminary data.</text>
</comment>
<organism evidence="7 8">
    <name type="scientific">Actibacterium mucosum KCTC 23349</name>
    <dbReference type="NCBI Taxonomy" id="1454373"/>
    <lineage>
        <taxon>Bacteria</taxon>
        <taxon>Pseudomonadati</taxon>
        <taxon>Pseudomonadota</taxon>
        <taxon>Alphaproteobacteria</taxon>
        <taxon>Rhodobacterales</taxon>
        <taxon>Roseobacteraceae</taxon>
        <taxon>Actibacterium</taxon>
    </lineage>
</organism>
<gene>
    <name evidence="7" type="ORF">ACMU_16315</name>
</gene>
<evidence type="ECO:0000256" key="5">
    <source>
        <dbReference type="SAM" id="SignalP"/>
    </source>
</evidence>
<evidence type="ECO:0000256" key="4">
    <source>
        <dbReference type="PROSITE-ProRule" id="PRU00473"/>
    </source>
</evidence>
<feature type="domain" description="OmpA-like" evidence="6">
    <location>
        <begin position="97"/>
        <end position="214"/>
    </location>
</feature>
<dbReference type="PANTHER" id="PTHR30329">
    <property type="entry name" value="STATOR ELEMENT OF FLAGELLAR MOTOR COMPLEX"/>
    <property type="match status" value="1"/>
</dbReference>
<keyword evidence="3" id="KW-0998">Cell outer membrane</keyword>
<dbReference type="InterPro" id="IPR036737">
    <property type="entry name" value="OmpA-like_sf"/>
</dbReference>
<dbReference type="AlphaFoldDB" id="A0A037ZDV8"/>
<dbReference type="GO" id="GO:0009279">
    <property type="term" value="C:cell outer membrane"/>
    <property type="evidence" value="ECO:0007669"/>
    <property type="project" value="UniProtKB-SubCell"/>
</dbReference>
<evidence type="ECO:0000259" key="6">
    <source>
        <dbReference type="PROSITE" id="PS51123"/>
    </source>
</evidence>
<evidence type="ECO:0000313" key="8">
    <source>
        <dbReference type="Proteomes" id="UP000026249"/>
    </source>
</evidence>
<dbReference type="STRING" id="1454373.ACMU_16315"/>
<dbReference type="InterPro" id="IPR027367">
    <property type="entry name" value="Gly-zipper_YMGG"/>
</dbReference>
<name>A0A037ZDV8_9RHOB</name>
<keyword evidence="8" id="KW-1185">Reference proteome</keyword>
<evidence type="ECO:0000256" key="3">
    <source>
        <dbReference type="ARBA" id="ARBA00023237"/>
    </source>
</evidence>
<feature type="signal peptide" evidence="5">
    <location>
        <begin position="1"/>
        <end position="20"/>
    </location>
</feature>
<dbReference type="SUPFAM" id="SSF103088">
    <property type="entry name" value="OmpA-like"/>
    <property type="match status" value="1"/>
</dbReference>
<dbReference type="Pfam" id="PF13441">
    <property type="entry name" value="Gly-zipper_YMGG"/>
    <property type="match status" value="1"/>
</dbReference>
<proteinExistence type="predicted"/>
<keyword evidence="5" id="KW-0732">Signal</keyword>
<dbReference type="PROSITE" id="PS51257">
    <property type="entry name" value="PROKAR_LIPOPROTEIN"/>
    <property type="match status" value="1"/>
</dbReference>
<feature type="chain" id="PRO_5001559371" evidence="5">
    <location>
        <begin position="21"/>
        <end position="214"/>
    </location>
</feature>
<evidence type="ECO:0000313" key="7">
    <source>
        <dbReference type="EMBL" id="KAJ54679.1"/>
    </source>
</evidence>
<dbReference type="Gene3D" id="3.30.1330.60">
    <property type="entry name" value="OmpA-like domain"/>
    <property type="match status" value="1"/>
</dbReference>
<dbReference type="OrthoDB" id="9782229at2"/>
<comment type="subcellular location">
    <subcellularLocation>
        <location evidence="1">Cell outer membrane</location>
    </subcellularLocation>
</comment>
<dbReference type="Proteomes" id="UP000026249">
    <property type="component" value="Unassembled WGS sequence"/>
</dbReference>
<dbReference type="CDD" id="cd07185">
    <property type="entry name" value="OmpA_C-like"/>
    <property type="match status" value="1"/>
</dbReference>
<protein>
    <submittedName>
        <fullName evidence="7">Membrane protein</fullName>
    </submittedName>
</protein>
<dbReference type="RefSeq" id="WP_035260843.1">
    <property type="nucleotide sequence ID" value="NZ_JFKE01000006.1"/>
</dbReference>
<dbReference type="PANTHER" id="PTHR30329:SF21">
    <property type="entry name" value="LIPOPROTEIN YIAD-RELATED"/>
    <property type="match status" value="1"/>
</dbReference>
<dbReference type="InterPro" id="IPR050330">
    <property type="entry name" value="Bact_OuterMem_StrucFunc"/>
</dbReference>
<dbReference type="EMBL" id="JFKE01000006">
    <property type="protein sequence ID" value="KAJ54679.1"/>
    <property type="molecule type" value="Genomic_DNA"/>
</dbReference>
<keyword evidence="2 4" id="KW-0472">Membrane</keyword>
<reference evidence="7 8" key="1">
    <citation type="submission" date="2014-03" db="EMBL/GenBank/DDBJ databases">
        <title>Draft Genome Sequence of Actibacterium mucosum KCTC 23349, a Marine Alphaproteobacterium with Complex Ionic Requirements Isolated from Mediterranean Seawater at Malvarrosa Beach, Valencia, Spain.</title>
        <authorList>
            <person name="Arahal D.R."/>
            <person name="Shao Z."/>
            <person name="Lai Q."/>
            <person name="Pujalte M.J."/>
        </authorList>
    </citation>
    <scope>NUCLEOTIDE SEQUENCE [LARGE SCALE GENOMIC DNA]</scope>
    <source>
        <strain evidence="7 8">KCTC 23349</strain>
    </source>
</reference>
<dbReference type="Pfam" id="PF00691">
    <property type="entry name" value="OmpA"/>
    <property type="match status" value="1"/>
</dbReference>
<dbReference type="InterPro" id="IPR006664">
    <property type="entry name" value="OMP_bac"/>
</dbReference>
<evidence type="ECO:0000256" key="2">
    <source>
        <dbReference type="ARBA" id="ARBA00023136"/>
    </source>
</evidence>
<sequence length="214" mass="22127">MRAKITCLAMAGLLGLTACTEPSEFSSDPNKRTKEGAAVGAALGAIAGAIVGNDAEDILIGAAIGAGGGALVGADLDRQARELQASLGNQVVVRRVGDELIVTMPQDILFAFDSAQVSPGLTSDLKILAASLNNYADTTVEVIGHTDSDGEAGYNQRLSSERAQSVASILISEGVAPNRIRAFGRGEDEPVATNQTAEGRAQNRRVDIVIRPRG</sequence>